<dbReference type="EMBL" id="BKCP01007959">
    <property type="protein sequence ID" value="GER47593.1"/>
    <property type="molecule type" value="Genomic_DNA"/>
</dbReference>
<evidence type="ECO:0000313" key="1">
    <source>
        <dbReference type="EMBL" id="GER47593.1"/>
    </source>
</evidence>
<organism evidence="1 2">
    <name type="scientific">Striga asiatica</name>
    <name type="common">Asiatic witchweed</name>
    <name type="synonym">Buchnera asiatica</name>
    <dbReference type="NCBI Taxonomy" id="4170"/>
    <lineage>
        <taxon>Eukaryota</taxon>
        <taxon>Viridiplantae</taxon>
        <taxon>Streptophyta</taxon>
        <taxon>Embryophyta</taxon>
        <taxon>Tracheophyta</taxon>
        <taxon>Spermatophyta</taxon>
        <taxon>Magnoliopsida</taxon>
        <taxon>eudicotyledons</taxon>
        <taxon>Gunneridae</taxon>
        <taxon>Pentapetalae</taxon>
        <taxon>asterids</taxon>
        <taxon>lamiids</taxon>
        <taxon>Lamiales</taxon>
        <taxon>Orobanchaceae</taxon>
        <taxon>Buchnereae</taxon>
        <taxon>Striga</taxon>
    </lineage>
</organism>
<dbReference type="AlphaFoldDB" id="A0A5A7QQG3"/>
<accession>A0A5A7QQG3</accession>
<reference evidence="2" key="1">
    <citation type="journal article" date="2019" name="Curr. Biol.">
        <title>Genome Sequence of Striga asiatica Provides Insight into the Evolution of Plant Parasitism.</title>
        <authorList>
            <person name="Yoshida S."/>
            <person name="Kim S."/>
            <person name="Wafula E.K."/>
            <person name="Tanskanen J."/>
            <person name="Kim Y.M."/>
            <person name="Honaas L."/>
            <person name="Yang Z."/>
            <person name="Spallek T."/>
            <person name="Conn C.E."/>
            <person name="Ichihashi Y."/>
            <person name="Cheong K."/>
            <person name="Cui S."/>
            <person name="Der J.P."/>
            <person name="Gundlach H."/>
            <person name="Jiao Y."/>
            <person name="Hori C."/>
            <person name="Ishida J.K."/>
            <person name="Kasahara H."/>
            <person name="Kiba T."/>
            <person name="Kim M.S."/>
            <person name="Koo N."/>
            <person name="Laohavisit A."/>
            <person name="Lee Y.H."/>
            <person name="Lumba S."/>
            <person name="McCourt P."/>
            <person name="Mortimer J.C."/>
            <person name="Mutuku J.M."/>
            <person name="Nomura T."/>
            <person name="Sasaki-Sekimoto Y."/>
            <person name="Seto Y."/>
            <person name="Wang Y."/>
            <person name="Wakatake T."/>
            <person name="Sakakibara H."/>
            <person name="Demura T."/>
            <person name="Yamaguchi S."/>
            <person name="Yoneyama K."/>
            <person name="Manabe R.I."/>
            <person name="Nelson D.C."/>
            <person name="Schulman A.H."/>
            <person name="Timko M.P."/>
            <person name="dePamphilis C.W."/>
            <person name="Choi D."/>
            <person name="Shirasu K."/>
        </authorList>
    </citation>
    <scope>NUCLEOTIDE SEQUENCE [LARGE SCALE GENOMIC DNA]</scope>
    <source>
        <strain evidence="2">cv. UVA1</strain>
    </source>
</reference>
<gene>
    <name evidence="1" type="ORF">STAS_24703</name>
</gene>
<keyword evidence="2" id="KW-1185">Reference proteome</keyword>
<name>A0A5A7QQG3_STRAF</name>
<dbReference type="Proteomes" id="UP000325081">
    <property type="component" value="Unassembled WGS sequence"/>
</dbReference>
<sequence length="174" mass="17972">MPLEVPGLYALLVLVEQAEEVRVERAGPHGSPSARRDSGHDPLVEAAGVLKVRVAVAVGGPADLADYDGDVGVTVSAEGPHEGAGVVDWGGAGAVEEGVLDGEIWVGVERDERVDVDGEGGLGVAEEADDGEDEVVDVSAEVAAGRGADSIMDRAQFETLNDERVVDFERNGAM</sequence>
<evidence type="ECO:0000313" key="2">
    <source>
        <dbReference type="Proteomes" id="UP000325081"/>
    </source>
</evidence>
<proteinExistence type="predicted"/>
<comment type="caution">
    <text evidence="1">The sequence shown here is derived from an EMBL/GenBank/DDBJ whole genome shotgun (WGS) entry which is preliminary data.</text>
</comment>
<protein>
    <submittedName>
        <fullName evidence="1">Homolog of bacterial PANC</fullName>
    </submittedName>
</protein>